<feature type="chain" id="PRO_5003473100" description="Peptidase S33 tripeptidyl aminopeptidase-like C-terminal domain-containing protein" evidence="1">
    <location>
        <begin position="22"/>
        <end position="532"/>
    </location>
</feature>
<dbReference type="InterPro" id="IPR029058">
    <property type="entry name" value="AB_hydrolase_fold"/>
</dbReference>
<dbReference type="InParanoid" id="G5A8N7"/>
<accession>G5A8N7</accession>
<dbReference type="RefSeq" id="XP_009536435.1">
    <property type="nucleotide sequence ID" value="XM_009538140.1"/>
</dbReference>
<dbReference type="STRING" id="1094619.G5A8N7"/>
<sequence length="532" mass="58689">MLRLVALLLFLVNYGLFLASAMEINGWYPCTLTDAAEQSWLNDISFECATVEAALCHPKICTSSKTIELFVKPKLAAATPNQPLNSRKSLWLLAGGPGASSVDQIDGHTDAFSVTSAARDLVYLMEGLAGEEDRSEPFLYGTSYGTFLVERVMRLAPSQVKGYILDGVVSEAGPDPSTRLFFSHWDYNILAPSRRFFELCLQEQETCPLQLDIDQDGDVLDAVLDIYDEIDDTLNDCAVELMLATGVETPSQALRPIFGLLVRDPGLRSLVPSILARMQRCDGDDQQELELVMGPLLKMIVQQVQGAAIPDSKISQAFEKSLRPSLGSRLATIGSNSIDQLEYWLISYSEIWAKPSPTEAELQEFYSDDNDRDPACAQLISASEDVETTNYTQSFIYAPDDFSNQTAPVPPNSSLLVINGGLDFQTPWEFGRYQFEATKLSDPDSSKKMLVEFDFGGHICGLSATTADNETLCSSRVVASFVSNSGDPDAVNTSCMAELPELELNDNTFAMLVESLMEEQRNEMMGGWRYKQ</sequence>
<dbReference type="GeneID" id="20642692"/>
<dbReference type="SUPFAM" id="SSF53474">
    <property type="entry name" value="alpha/beta-Hydrolases"/>
    <property type="match status" value="1"/>
</dbReference>
<dbReference type="Gene3D" id="3.40.50.1820">
    <property type="entry name" value="alpha/beta hydrolase"/>
    <property type="match status" value="1"/>
</dbReference>
<keyword evidence="1" id="KW-0732">Signal</keyword>
<organism evidence="2 3">
    <name type="scientific">Phytophthora sojae (strain P6497)</name>
    <name type="common">Soybean stem and root rot agent</name>
    <name type="synonym">Phytophthora megasperma f. sp. glycines</name>
    <dbReference type="NCBI Taxonomy" id="1094619"/>
    <lineage>
        <taxon>Eukaryota</taxon>
        <taxon>Sar</taxon>
        <taxon>Stramenopiles</taxon>
        <taxon>Oomycota</taxon>
        <taxon>Peronosporomycetes</taxon>
        <taxon>Peronosporales</taxon>
        <taxon>Peronosporaceae</taxon>
        <taxon>Phytophthora</taxon>
    </lineage>
</organism>
<protein>
    <recommendedName>
        <fullName evidence="4">Peptidase S33 tripeptidyl aminopeptidase-like C-terminal domain-containing protein</fullName>
    </recommendedName>
</protein>
<proteinExistence type="predicted"/>
<evidence type="ECO:0000313" key="3">
    <source>
        <dbReference type="Proteomes" id="UP000002640"/>
    </source>
</evidence>
<feature type="signal peptide" evidence="1">
    <location>
        <begin position="1"/>
        <end position="21"/>
    </location>
</feature>
<name>G5A8N7_PHYSP</name>
<dbReference type="EMBL" id="JH159161">
    <property type="protein sequence ID" value="EGZ08263.1"/>
    <property type="molecule type" value="Genomic_DNA"/>
</dbReference>
<evidence type="ECO:0008006" key="4">
    <source>
        <dbReference type="Google" id="ProtNLM"/>
    </source>
</evidence>
<evidence type="ECO:0000256" key="1">
    <source>
        <dbReference type="SAM" id="SignalP"/>
    </source>
</evidence>
<dbReference type="Proteomes" id="UP000002640">
    <property type="component" value="Unassembled WGS sequence"/>
</dbReference>
<dbReference type="KEGG" id="psoj:PHYSODRAFT_306262"/>
<reference evidence="2 3" key="1">
    <citation type="journal article" date="2006" name="Science">
        <title>Phytophthora genome sequences uncover evolutionary origins and mechanisms of pathogenesis.</title>
        <authorList>
            <person name="Tyler B.M."/>
            <person name="Tripathy S."/>
            <person name="Zhang X."/>
            <person name="Dehal P."/>
            <person name="Jiang R.H."/>
            <person name="Aerts A."/>
            <person name="Arredondo F.D."/>
            <person name="Baxter L."/>
            <person name="Bensasson D."/>
            <person name="Beynon J.L."/>
            <person name="Chapman J."/>
            <person name="Damasceno C.M."/>
            <person name="Dorrance A.E."/>
            <person name="Dou D."/>
            <person name="Dickerman A.W."/>
            <person name="Dubchak I.L."/>
            <person name="Garbelotto M."/>
            <person name="Gijzen M."/>
            <person name="Gordon S.G."/>
            <person name="Govers F."/>
            <person name="Grunwald N.J."/>
            <person name="Huang W."/>
            <person name="Ivors K.L."/>
            <person name="Jones R.W."/>
            <person name="Kamoun S."/>
            <person name="Krampis K."/>
            <person name="Lamour K.H."/>
            <person name="Lee M.K."/>
            <person name="McDonald W.H."/>
            <person name="Medina M."/>
            <person name="Meijer H.J."/>
            <person name="Nordberg E.K."/>
            <person name="Maclean D.J."/>
            <person name="Ospina-Giraldo M.D."/>
            <person name="Morris P.F."/>
            <person name="Phuntumart V."/>
            <person name="Putnam N.H."/>
            <person name="Rash S."/>
            <person name="Rose J.K."/>
            <person name="Sakihama Y."/>
            <person name="Salamov A.A."/>
            <person name="Savidor A."/>
            <person name="Scheuring C.F."/>
            <person name="Smith B.M."/>
            <person name="Sobral B.W."/>
            <person name="Terry A."/>
            <person name="Torto-Alalibo T.A."/>
            <person name="Win J."/>
            <person name="Xu Z."/>
            <person name="Zhang H."/>
            <person name="Grigoriev I.V."/>
            <person name="Rokhsar D.S."/>
            <person name="Boore J.L."/>
        </authorList>
    </citation>
    <scope>NUCLEOTIDE SEQUENCE [LARGE SCALE GENOMIC DNA]</scope>
    <source>
        <strain evidence="2 3">P6497</strain>
    </source>
</reference>
<dbReference type="AlphaFoldDB" id="G5A8N7"/>
<keyword evidence="3" id="KW-1185">Reference proteome</keyword>
<gene>
    <name evidence="2" type="ORF">PHYSODRAFT_306262</name>
</gene>
<dbReference type="OMA" id="PYCVKDI"/>
<evidence type="ECO:0000313" key="2">
    <source>
        <dbReference type="EMBL" id="EGZ08263.1"/>
    </source>
</evidence>